<feature type="compositionally biased region" description="Polar residues" evidence="1">
    <location>
        <begin position="142"/>
        <end position="162"/>
    </location>
</feature>
<dbReference type="PANTHER" id="PTHR31871:SF54">
    <property type="entry name" value="OS02G0658350 PROTEIN"/>
    <property type="match status" value="1"/>
</dbReference>
<dbReference type="PANTHER" id="PTHR31871">
    <property type="entry name" value="OS02G0137100 PROTEIN"/>
    <property type="match status" value="1"/>
</dbReference>
<comment type="caution">
    <text evidence="2">The sequence shown here is derived from an EMBL/GenBank/DDBJ whole genome shotgun (WGS) entry which is preliminary data.</text>
</comment>
<evidence type="ECO:0000313" key="2">
    <source>
        <dbReference type="EMBL" id="KAK1684550.1"/>
    </source>
</evidence>
<organism evidence="2 3">
    <name type="scientific">Lolium multiflorum</name>
    <name type="common">Italian ryegrass</name>
    <name type="synonym">Lolium perenne subsp. multiflorum</name>
    <dbReference type="NCBI Taxonomy" id="4521"/>
    <lineage>
        <taxon>Eukaryota</taxon>
        <taxon>Viridiplantae</taxon>
        <taxon>Streptophyta</taxon>
        <taxon>Embryophyta</taxon>
        <taxon>Tracheophyta</taxon>
        <taxon>Spermatophyta</taxon>
        <taxon>Magnoliopsida</taxon>
        <taxon>Liliopsida</taxon>
        <taxon>Poales</taxon>
        <taxon>Poaceae</taxon>
        <taxon>BOP clade</taxon>
        <taxon>Pooideae</taxon>
        <taxon>Poodae</taxon>
        <taxon>Poeae</taxon>
        <taxon>Poeae Chloroplast Group 2 (Poeae type)</taxon>
        <taxon>Loliodinae</taxon>
        <taxon>Loliinae</taxon>
        <taxon>Lolium</taxon>
    </lineage>
</organism>
<keyword evidence="3" id="KW-1185">Reference proteome</keyword>
<dbReference type="Pfam" id="PF09713">
    <property type="entry name" value="A_thal_3526"/>
    <property type="match status" value="1"/>
</dbReference>
<sequence length="293" mass="32100">MEEAANCGNDLESRAAALNAGGDKDEADALAFIMQVKEEVERCLAAGMSKEQMFRELREKGSHPAATYAVYKELRHQNKDFFKEYYVKMDVRKQAERLKLLVRQYRTVRDSGVRPRAPGTETQQTAMVIPPDDMGLLELNGDPQSAATSAQLPTGQPLQQREQPVPNGGNQRVLVPSAACTTSDGAMAVSYPWACTDNVGTMGWQGEQAVPLQHWLPGAGGWVLPPQGSYWPPPSSGERLPENGSHHAGAAPRHSQQAEPSWRPGTQPRSQLDSLQSYGNFLAHVTSWHGEQA</sequence>
<proteinExistence type="predicted"/>
<name>A0AAD8TKY8_LOLMU</name>
<dbReference type="Proteomes" id="UP001231189">
    <property type="component" value="Unassembled WGS sequence"/>
</dbReference>
<feature type="region of interest" description="Disordered" evidence="1">
    <location>
        <begin position="227"/>
        <end position="275"/>
    </location>
</feature>
<feature type="region of interest" description="Disordered" evidence="1">
    <location>
        <begin position="139"/>
        <end position="172"/>
    </location>
</feature>
<dbReference type="AlphaFoldDB" id="A0AAD8TKY8"/>
<dbReference type="EMBL" id="JAUUTY010000002">
    <property type="protein sequence ID" value="KAK1684550.1"/>
    <property type="molecule type" value="Genomic_DNA"/>
</dbReference>
<accession>A0AAD8TKY8</accession>
<protein>
    <submittedName>
        <fullName evidence="2">Uncharacterized protein</fullName>
    </submittedName>
</protein>
<dbReference type="InterPro" id="IPR006476">
    <property type="entry name" value="CHP01589_pln"/>
</dbReference>
<reference evidence="2" key="1">
    <citation type="submission" date="2023-07" db="EMBL/GenBank/DDBJ databases">
        <title>A chromosome-level genome assembly of Lolium multiflorum.</title>
        <authorList>
            <person name="Chen Y."/>
            <person name="Copetti D."/>
            <person name="Kolliker R."/>
            <person name="Studer B."/>
        </authorList>
    </citation>
    <scope>NUCLEOTIDE SEQUENCE</scope>
    <source>
        <strain evidence="2">02402/16</strain>
        <tissue evidence="2">Leaf</tissue>
    </source>
</reference>
<evidence type="ECO:0000313" key="3">
    <source>
        <dbReference type="Proteomes" id="UP001231189"/>
    </source>
</evidence>
<evidence type="ECO:0000256" key="1">
    <source>
        <dbReference type="SAM" id="MobiDB-lite"/>
    </source>
</evidence>
<gene>
    <name evidence="2" type="ORF">QYE76_045398</name>
</gene>